<comment type="caution">
    <text evidence="2">The sequence shown here is derived from an EMBL/GenBank/DDBJ whole genome shotgun (WGS) entry which is preliminary data.</text>
</comment>
<keyword evidence="1" id="KW-0407">Ion channel</keyword>
<protein>
    <submittedName>
        <fullName evidence="2">Uncharacterized protein</fullName>
    </submittedName>
</protein>
<dbReference type="InterPro" id="IPR014710">
    <property type="entry name" value="RmlC-like_jellyroll"/>
</dbReference>
<dbReference type="EMBL" id="NMUH01007130">
    <property type="protein sequence ID" value="MQM16710.1"/>
    <property type="molecule type" value="Genomic_DNA"/>
</dbReference>
<keyword evidence="1" id="KW-0813">Transport</keyword>
<dbReference type="GO" id="GO:0034220">
    <property type="term" value="P:monoatomic ion transmembrane transport"/>
    <property type="evidence" value="ECO:0007669"/>
    <property type="project" value="UniProtKB-KW"/>
</dbReference>
<name>A0A843XBQ8_COLES</name>
<evidence type="ECO:0000313" key="3">
    <source>
        <dbReference type="Proteomes" id="UP000652761"/>
    </source>
</evidence>
<dbReference type="Proteomes" id="UP000652761">
    <property type="component" value="Unassembled WGS sequence"/>
</dbReference>
<dbReference type="Gene3D" id="2.60.120.10">
    <property type="entry name" value="Jelly Rolls"/>
    <property type="match status" value="1"/>
</dbReference>
<keyword evidence="3" id="KW-1185">Reference proteome</keyword>
<dbReference type="OrthoDB" id="421226at2759"/>
<dbReference type="PANTHER" id="PTHR45651">
    <property type="entry name" value="CYCLIC NUCLEOTIDE-GATED ION CHANNEL 15-RELATED-RELATED"/>
    <property type="match status" value="1"/>
</dbReference>
<organism evidence="2 3">
    <name type="scientific">Colocasia esculenta</name>
    <name type="common">Wild taro</name>
    <name type="synonym">Arum esculentum</name>
    <dbReference type="NCBI Taxonomy" id="4460"/>
    <lineage>
        <taxon>Eukaryota</taxon>
        <taxon>Viridiplantae</taxon>
        <taxon>Streptophyta</taxon>
        <taxon>Embryophyta</taxon>
        <taxon>Tracheophyta</taxon>
        <taxon>Spermatophyta</taxon>
        <taxon>Magnoliopsida</taxon>
        <taxon>Liliopsida</taxon>
        <taxon>Araceae</taxon>
        <taxon>Aroideae</taxon>
        <taxon>Colocasieae</taxon>
        <taxon>Colocasia</taxon>
    </lineage>
</organism>
<evidence type="ECO:0000256" key="1">
    <source>
        <dbReference type="ARBA" id="ARBA00023303"/>
    </source>
</evidence>
<accession>A0A843XBQ8</accession>
<dbReference type="PANTHER" id="PTHR45651:SF11">
    <property type="entry name" value="CYCLIC NUCLEOTIDE-GATED ION CHANNEL 20, CHLOROPLASTIC-RELATED"/>
    <property type="match status" value="1"/>
</dbReference>
<feature type="non-terminal residue" evidence="2">
    <location>
        <position position="87"/>
    </location>
</feature>
<dbReference type="AlphaFoldDB" id="A0A843XBQ8"/>
<reference evidence="2" key="1">
    <citation type="submission" date="2017-07" db="EMBL/GenBank/DDBJ databases">
        <title>Taro Niue Genome Assembly and Annotation.</title>
        <authorList>
            <person name="Atibalentja N."/>
            <person name="Keating K."/>
            <person name="Fields C.J."/>
        </authorList>
    </citation>
    <scope>NUCLEOTIDE SEQUENCE</scope>
    <source>
        <strain evidence="2">Niue_2</strain>
        <tissue evidence="2">Leaf</tissue>
    </source>
</reference>
<keyword evidence="1" id="KW-0406">Ion transport</keyword>
<proteinExistence type="predicted"/>
<gene>
    <name evidence="2" type="ORF">Taro_049669</name>
</gene>
<evidence type="ECO:0000313" key="2">
    <source>
        <dbReference type="EMBL" id="MQM16710.1"/>
    </source>
</evidence>
<sequence length="87" mass="10272">GRKVRFPGQRLFSNRTVKCSTNVEAFALQAADLEHVTAHFARFLRNPRVEGAIRYESPYWRTLAARRIQVAWRYRKWRLHRTDGPGC</sequence>
<dbReference type="GO" id="GO:0016020">
    <property type="term" value="C:membrane"/>
    <property type="evidence" value="ECO:0007669"/>
    <property type="project" value="UniProtKB-SubCell"/>
</dbReference>